<dbReference type="AlphaFoldDB" id="A0A6M3JHY5"/>
<protein>
    <submittedName>
        <fullName evidence="1">Uncharacterized protein</fullName>
    </submittedName>
</protein>
<gene>
    <name evidence="1" type="ORF">MM415A06509_0002</name>
</gene>
<organism evidence="1">
    <name type="scientific">viral metagenome</name>
    <dbReference type="NCBI Taxonomy" id="1070528"/>
    <lineage>
        <taxon>unclassified sequences</taxon>
        <taxon>metagenomes</taxon>
        <taxon>organismal metagenomes</taxon>
    </lineage>
</organism>
<name>A0A6M3JHY5_9ZZZZ</name>
<accession>A0A6M3JHY5</accession>
<reference evidence="1" key="1">
    <citation type="submission" date="2020-03" db="EMBL/GenBank/DDBJ databases">
        <title>The deep terrestrial virosphere.</title>
        <authorList>
            <person name="Holmfeldt K."/>
            <person name="Nilsson E."/>
            <person name="Simone D."/>
            <person name="Lopez-Fernandez M."/>
            <person name="Wu X."/>
            <person name="de Brujin I."/>
            <person name="Lundin D."/>
            <person name="Andersson A."/>
            <person name="Bertilsson S."/>
            <person name="Dopson M."/>
        </authorList>
    </citation>
    <scope>NUCLEOTIDE SEQUENCE</scope>
    <source>
        <strain evidence="1">MM415A06509</strain>
    </source>
</reference>
<evidence type="ECO:0000313" key="1">
    <source>
        <dbReference type="EMBL" id="QJA68467.1"/>
    </source>
</evidence>
<proteinExistence type="predicted"/>
<sequence>MAKTNLILRKDEVCDELLINKVFIEIEWTIGKKHKLTHGSLRKRWRIIKRLIKERAFGMGNVSIIMTGIDYHD</sequence>
<dbReference type="EMBL" id="MT141620">
    <property type="protein sequence ID" value="QJA68467.1"/>
    <property type="molecule type" value="Genomic_DNA"/>
</dbReference>